<evidence type="ECO:0000256" key="4">
    <source>
        <dbReference type="ARBA" id="ARBA00022980"/>
    </source>
</evidence>
<gene>
    <name evidence="7 8" type="primary">rplR</name>
    <name evidence="8" type="ORF">CPU2_360</name>
</gene>
<dbReference type="FunFam" id="3.30.420.100:FF:000001">
    <property type="entry name" value="50S ribosomal protein L18"/>
    <property type="match status" value="1"/>
</dbReference>
<dbReference type="InterPro" id="IPR005484">
    <property type="entry name" value="Ribosomal_uL18_bac/plant/anim"/>
</dbReference>
<keyword evidence="2 7" id="KW-0699">rRNA-binding</keyword>
<comment type="function">
    <text evidence="7">This is one of the proteins that bind and probably mediate the attachment of the 5S RNA into the large ribosomal subunit, where it forms part of the central protuberance.</text>
</comment>
<dbReference type="GO" id="GO:0022625">
    <property type="term" value="C:cytosolic large ribosomal subunit"/>
    <property type="evidence" value="ECO:0007669"/>
    <property type="project" value="TreeGrafter"/>
</dbReference>
<protein>
    <recommendedName>
        <fullName evidence="6 7">Large ribosomal subunit protein uL18</fullName>
    </recommendedName>
</protein>
<sequence>MKGNKKKIKKFLGTKKKPRITVFRSNRAIYAQIIDDLSGKTLVSSSSREKIFRNNMKIKQTKIKLSNEVGKLLGERASLLKIKKVIFDRGRYLYHGRIKSLAEGVREMGLDF</sequence>
<accession>A0AAD1CLU4</accession>
<evidence type="ECO:0000256" key="6">
    <source>
        <dbReference type="ARBA" id="ARBA00035197"/>
    </source>
</evidence>
<dbReference type="HAMAP" id="MF_01337_B">
    <property type="entry name" value="Ribosomal_uL18_B"/>
    <property type="match status" value="1"/>
</dbReference>
<evidence type="ECO:0000256" key="2">
    <source>
        <dbReference type="ARBA" id="ARBA00022730"/>
    </source>
</evidence>
<comment type="subunit">
    <text evidence="7">Part of the 50S ribosomal subunit; part of the 5S rRNA/L5/L18/L25 subcomplex. Contacts the 5S and 23S rRNAs.</text>
</comment>
<dbReference type="InterPro" id="IPR004389">
    <property type="entry name" value="Ribosomal_uL18_bac-type"/>
</dbReference>
<evidence type="ECO:0000256" key="7">
    <source>
        <dbReference type="HAMAP-Rule" id="MF_01337"/>
    </source>
</evidence>
<dbReference type="GO" id="GO:0008097">
    <property type="term" value="F:5S rRNA binding"/>
    <property type="evidence" value="ECO:0007669"/>
    <property type="project" value="TreeGrafter"/>
</dbReference>
<evidence type="ECO:0000256" key="3">
    <source>
        <dbReference type="ARBA" id="ARBA00022884"/>
    </source>
</evidence>
<evidence type="ECO:0000313" key="8">
    <source>
        <dbReference type="EMBL" id="BBA17852.1"/>
    </source>
</evidence>
<comment type="similarity">
    <text evidence="1 7">Belongs to the universal ribosomal protein uL18 family.</text>
</comment>
<dbReference type="GO" id="GO:0003735">
    <property type="term" value="F:structural constituent of ribosome"/>
    <property type="evidence" value="ECO:0007669"/>
    <property type="project" value="InterPro"/>
</dbReference>
<keyword evidence="3 7" id="KW-0694">RNA-binding</keyword>
<keyword evidence="5 7" id="KW-0687">Ribonucleoprotein</keyword>
<dbReference type="GeneID" id="66556709"/>
<dbReference type="PANTHER" id="PTHR12899">
    <property type="entry name" value="39S RIBOSOMAL PROTEIN L18, MITOCHONDRIAL"/>
    <property type="match status" value="1"/>
</dbReference>
<organism evidence="8 9">
    <name type="scientific">Blattabacterium punctulatus CPU2</name>
    <dbReference type="NCBI Taxonomy" id="1457032"/>
    <lineage>
        <taxon>Bacteria</taxon>
        <taxon>Pseudomonadati</taxon>
        <taxon>Bacteroidota</taxon>
        <taxon>Flavobacteriia</taxon>
        <taxon>Flavobacteriales</taxon>
        <taxon>Blattabacteriaceae</taxon>
        <taxon>Blattabacterium</taxon>
    </lineage>
</organism>
<dbReference type="GO" id="GO:0006412">
    <property type="term" value="P:translation"/>
    <property type="evidence" value="ECO:0007669"/>
    <property type="project" value="UniProtKB-UniRule"/>
</dbReference>
<evidence type="ECO:0000256" key="1">
    <source>
        <dbReference type="ARBA" id="ARBA00007116"/>
    </source>
</evidence>
<name>A0AAD1CLU4_9FLAO</name>
<dbReference type="RefSeq" id="WP_110548664.1">
    <property type="nucleotide sequence ID" value="NZ_AP014610.1"/>
</dbReference>
<evidence type="ECO:0000256" key="5">
    <source>
        <dbReference type="ARBA" id="ARBA00023274"/>
    </source>
</evidence>
<dbReference type="Pfam" id="PF00861">
    <property type="entry name" value="Ribosomal_L18p"/>
    <property type="match status" value="1"/>
</dbReference>
<dbReference type="InterPro" id="IPR057268">
    <property type="entry name" value="Ribosomal_L18"/>
</dbReference>
<dbReference type="EMBL" id="AP014610">
    <property type="protein sequence ID" value="BBA17852.1"/>
    <property type="molecule type" value="Genomic_DNA"/>
</dbReference>
<proteinExistence type="inferred from homology"/>
<dbReference type="SUPFAM" id="SSF53137">
    <property type="entry name" value="Translational machinery components"/>
    <property type="match status" value="1"/>
</dbReference>
<dbReference type="CDD" id="cd00432">
    <property type="entry name" value="Ribosomal_L18_L5e"/>
    <property type="match status" value="1"/>
</dbReference>
<dbReference type="AlphaFoldDB" id="A0AAD1CLU4"/>
<dbReference type="PANTHER" id="PTHR12899:SF3">
    <property type="entry name" value="LARGE RIBOSOMAL SUBUNIT PROTEIN UL18M"/>
    <property type="match status" value="1"/>
</dbReference>
<evidence type="ECO:0000313" key="9">
    <source>
        <dbReference type="Proteomes" id="UP000262607"/>
    </source>
</evidence>
<keyword evidence="4 7" id="KW-0689">Ribosomal protein</keyword>
<dbReference type="Gene3D" id="3.30.420.100">
    <property type="match status" value="1"/>
</dbReference>
<dbReference type="Proteomes" id="UP000262607">
    <property type="component" value="Chromosome"/>
</dbReference>
<dbReference type="NCBIfam" id="TIGR00060">
    <property type="entry name" value="L18_bact"/>
    <property type="match status" value="1"/>
</dbReference>
<reference evidence="8 9" key="1">
    <citation type="submission" date="2014-06" db="EMBL/GenBank/DDBJ databases">
        <title>Genome sequence of the intracellular symbiont Blattabacterium cuenoti, strain CPU2 from the wood feeding cockroach Cryptocercus punctulatus.</title>
        <authorList>
            <person name="Kinjo Y."/>
            <person name="Ohkuma M."/>
            <person name="Tokuda G."/>
        </authorList>
    </citation>
    <scope>NUCLEOTIDE SEQUENCE [LARGE SCALE GENOMIC DNA]</scope>
    <source>
        <strain evidence="8 9">CPU2</strain>
    </source>
</reference>